<keyword evidence="2" id="KW-1185">Reference proteome</keyword>
<dbReference type="Proteomes" id="UP001595279">
    <property type="component" value="Unassembled WGS sequence"/>
</dbReference>
<name>A0ABV7CUH2_9BACI</name>
<sequence>MIYAFISFFFVLLICLLFSRIYISITYTYSATEQYLTLRVTFLKVQMYSREIRKDKEEKDWLKAADQFISGSFSETMKETVNTLKNSTHYLLAILKSTKFHRLEWVTQGGTGDAASTGILAGSAWSVKGALIGILADNSSLGCSPGIQVIPLFQKKELTSTIDCMVSMKAGKTIIALLKAKRMVSENNKRKSQKEEQNE</sequence>
<dbReference type="RefSeq" id="WP_390270920.1">
    <property type="nucleotide sequence ID" value="NZ_JBHRSA010000031.1"/>
</dbReference>
<comment type="caution">
    <text evidence="1">The sequence shown here is derived from an EMBL/GenBank/DDBJ whole genome shotgun (WGS) entry which is preliminary data.</text>
</comment>
<gene>
    <name evidence="1" type="ORF">ACFOGI_07675</name>
</gene>
<evidence type="ECO:0000313" key="1">
    <source>
        <dbReference type="EMBL" id="MFC3040129.1"/>
    </source>
</evidence>
<accession>A0ABV7CUH2</accession>
<reference evidence="2" key="1">
    <citation type="journal article" date="2019" name="Int. J. Syst. Evol. Microbiol.">
        <title>The Global Catalogue of Microorganisms (GCM) 10K type strain sequencing project: providing services to taxonomists for standard genome sequencing and annotation.</title>
        <authorList>
            <consortium name="The Broad Institute Genomics Platform"/>
            <consortium name="The Broad Institute Genome Sequencing Center for Infectious Disease"/>
            <person name="Wu L."/>
            <person name="Ma J."/>
        </authorList>
    </citation>
    <scope>NUCLEOTIDE SEQUENCE [LARGE SCALE GENOMIC DNA]</scope>
    <source>
        <strain evidence="2">KCTC 13128</strain>
    </source>
</reference>
<evidence type="ECO:0000313" key="2">
    <source>
        <dbReference type="Proteomes" id="UP001595279"/>
    </source>
</evidence>
<protein>
    <submittedName>
        <fullName evidence="1">DUF2953 domain-containing protein</fullName>
    </submittedName>
</protein>
<dbReference type="EMBL" id="JBHRSA010000031">
    <property type="protein sequence ID" value="MFC3040129.1"/>
    <property type="molecule type" value="Genomic_DNA"/>
</dbReference>
<proteinExistence type="predicted"/>
<dbReference type="Pfam" id="PF11167">
    <property type="entry name" value="DUF2953"/>
    <property type="match status" value="1"/>
</dbReference>
<dbReference type="InterPro" id="IPR021338">
    <property type="entry name" value="DUF2953"/>
</dbReference>
<organism evidence="1 2">
    <name type="scientific">Virgibacillus xinjiangensis</name>
    <dbReference type="NCBI Taxonomy" id="393090"/>
    <lineage>
        <taxon>Bacteria</taxon>
        <taxon>Bacillati</taxon>
        <taxon>Bacillota</taxon>
        <taxon>Bacilli</taxon>
        <taxon>Bacillales</taxon>
        <taxon>Bacillaceae</taxon>
        <taxon>Virgibacillus</taxon>
    </lineage>
</organism>